<evidence type="ECO:0000256" key="2">
    <source>
        <dbReference type="ARBA" id="ARBA00022963"/>
    </source>
</evidence>
<evidence type="ECO:0000256" key="3">
    <source>
        <dbReference type="ARBA" id="ARBA00023098"/>
    </source>
</evidence>
<evidence type="ECO:0000256" key="4">
    <source>
        <dbReference type="PROSITE-ProRule" id="PRU01161"/>
    </source>
</evidence>
<feature type="short sequence motif" description="GXGXXG" evidence="4">
    <location>
        <begin position="36"/>
        <end position="41"/>
    </location>
</feature>
<evidence type="ECO:0000313" key="6">
    <source>
        <dbReference type="EMBL" id="MXY32945.1"/>
    </source>
</evidence>
<comment type="caution">
    <text evidence="6">The sequence shown here is derived from an EMBL/GenBank/DDBJ whole genome shotgun (WGS) entry which is preliminary data.</text>
</comment>
<dbReference type="InterPro" id="IPR016035">
    <property type="entry name" value="Acyl_Trfase/lysoPLipase"/>
</dbReference>
<feature type="short sequence motif" description="GXSXG" evidence="4">
    <location>
        <begin position="65"/>
        <end position="69"/>
    </location>
</feature>
<evidence type="ECO:0000259" key="5">
    <source>
        <dbReference type="PROSITE" id="PS51635"/>
    </source>
</evidence>
<reference evidence="6" key="1">
    <citation type="submission" date="2019-09" db="EMBL/GenBank/DDBJ databases">
        <title>Characterisation of the sponge microbiome using genome-centric metagenomics.</title>
        <authorList>
            <person name="Engelberts J.P."/>
            <person name="Robbins S.J."/>
            <person name="De Goeij J.M."/>
            <person name="Aranda M."/>
            <person name="Bell S.C."/>
            <person name="Webster N.S."/>
        </authorList>
    </citation>
    <scope>NUCLEOTIDE SEQUENCE</scope>
    <source>
        <strain evidence="6">SB0664_bin_43</strain>
    </source>
</reference>
<dbReference type="GO" id="GO:0016787">
    <property type="term" value="F:hydrolase activity"/>
    <property type="evidence" value="ECO:0007669"/>
    <property type="project" value="UniProtKB-UniRule"/>
</dbReference>
<dbReference type="PANTHER" id="PTHR14226:SF64">
    <property type="entry name" value="PNPLA DOMAIN-CONTAINING PROTEIN"/>
    <property type="match status" value="1"/>
</dbReference>
<accession>A0A6B0XXH7</accession>
<dbReference type="EMBL" id="VXRY01000093">
    <property type="protein sequence ID" value="MXY32945.1"/>
    <property type="molecule type" value="Genomic_DNA"/>
</dbReference>
<name>A0A6B0XXH7_9RHOB</name>
<feature type="domain" description="PNPLA" evidence="5">
    <location>
        <begin position="32"/>
        <end position="202"/>
    </location>
</feature>
<dbReference type="Gene3D" id="3.40.1090.10">
    <property type="entry name" value="Cytosolic phospholipase A2 catalytic domain"/>
    <property type="match status" value="1"/>
</dbReference>
<keyword evidence="3 4" id="KW-0443">Lipid metabolism</keyword>
<dbReference type="GO" id="GO:0016042">
    <property type="term" value="P:lipid catabolic process"/>
    <property type="evidence" value="ECO:0007669"/>
    <property type="project" value="UniProtKB-UniRule"/>
</dbReference>
<dbReference type="PROSITE" id="PS51635">
    <property type="entry name" value="PNPLA"/>
    <property type="match status" value="1"/>
</dbReference>
<keyword evidence="2 4" id="KW-0442">Lipid degradation</keyword>
<feature type="active site" description="Nucleophile" evidence="4">
    <location>
        <position position="67"/>
    </location>
</feature>
<dbReference type="AlphaFoldDB" id="A0A6B0XXH7"/>
<feature type="active site" description="Proton acceptor" evidence="4">
    <location>
        <position position="189"/>
    </location>
</feature>
<proteinExistence type="predicted"/>
<dbReference type="PANTHER" id="PTHR14226">
    <property type="entry name" value="NEUROPATHY TARGET ESTERASE/SWISS CHEESE D.MELANOGASTER"/>
    <property type="match status" value="1"/>
</dbReference>
<dbReference type="SUPFAM" id="SSF52151">
    <property type="entry name" value="FabD/lysophospholipase-like"/>
    <property type="match status" value="1"/>
</dbReference>
<gene>
    <name evidence="6" type="ORF">F4Y60_02410</name>
</gene>
<organism evidence="6">
    <name type="scientific">Boseongicola sp. SB0664_bin_43</name>
    <dbReference type="NCBI Taxonomy" id="2604844"/>
    <lineage>
        <taxon>Bacteria</taxon>
        <taxon>Pseudomonadati</taxon>
        <taxon>Pseudomonadota</taxon>
        <taxon>Alphaproteobacteria</taxon>
        <taxon>Rhodobacterales</taxon>
        <taxon>Paracoccaceae</taxon>
        <taxon>Boseongicola</taxon>
    </lineage>
</organism>
<dbReference type="InterPro" id="IPR050301">
    <property type="entry name" value="NTE"/>
</dbReference>
<protein>
    <recommendedName>
        <fullName evidence="5">PNPLA domain-containing protein</fullName>
    </recommendedName>
</protein>
<sequence>MPTVLSTLELIRLRARQGSRPGARSDDCRLALVIEGGGMRGVVSGGMVAALEHMGLRDVFDVVYGSSSGAMAGAYFLASQARFGTTIYYQCLGGRRFIRKLNLLSRRPVMDTSYLLDHVCRDVRPLDTSAILDGDIPLNVIGSSMRDRAPVTISEFASEDDVFEALRCSITVPGIAGPAVPFNGDCLFDSALYESIPLKAARAGGSTHALVLLTRTKGTTREAPGPVSSALLRFALRHQPAEIVEDWLQIHHSYAREMDEIRNAESGACPDIHAQSIQLDGTLRNVSQLETRPAVLESAAREGFSAVFAALGLDGFIATQVLGGSFRSGATAGLA</sequence>
<comment type="caution">
    <text evidence="4">Lacks conserved residue(s) required for the propagation of feature annotation.</text>
</comment>
<evidence type="ECO:0000256" key="1">
    <source>
        <dbReference type="ARBA" id="ARBA00022801"/>
    </source>
</evidence>
<dbReference type="InterPro" id="IPR002641">
    <property type="entry name" value="PNPLA_dom"/>
</dbReference>
<keyword evidence="1 4" id="KW-0378">Hydrolase</keyword>
<dbReference type="Pfam" id="PF01734">
    <property type="entry name" value="Patatin"/>
    <property type="match status" value="1"/>
</dbReference>